<comment type="subcellular location">
    <subcellularLocation>
        <location evidence="1">Nucleus</location>
    </subcellularLocation>
</comment>
<dbReference type="PANTHER" id="PTHR10015:SF427">
    <property type="entry name" value="HEAT SHOCK FACTOR PROTEIN"/>
    <property type="match status" value="1"/>
</dbReference>
<evidence type="ECO:0000256" key="6">
    <source>
        <dbReference type="SAM" id="MobiDB-lite"/>
    </source>
</evidence>
<feature type="region of interest" description="Disordered" evidence="6">
    <location>
        <begin position="746"/>
        <end position="790"/>
    </location>
</feature>
<evidence type="ECO:0000259" key="7">
    <source>
        <dbReference type="SMART" id="SM00415"/>
    </source>
</evidence>
<dbReference type="SUPFAM" id="SSF46785">
    <property type="entry name" value="Winged helix' DNA-binding domain"/>
    <property type="match status" value="1"/>
</dbReference>
<evidence type="ECO:0000256" key="5">
    <source>
        <dbReference type="RuleBase" id="RU004020"/>
    </source>
</evidence>
<dbReference type="GO" id="GO:0043565">
    <property type="term" value="F:sequence-specific DNA binding"/>
    <property type="evidence" value="ECO:0007669"/>
    <property type="project" value="InterPro"/>
</dbReference>
<keyword evidence="4" id="KW-0539">Nucleus</keyword>
<evidence type="ECO:0000256" key="2">
    <source>
        <dbReference type="ARBA" id="ARBA00006403"/>
    </source>
</evidence>
<dbReference type="SMART" id="SM00415">
    <property type="entry name" value="HSF"/>
    <property type="match status" value="1"/>
</dbReference>
<gene>
    <name evidence="8" type="ORF">NA57DRAFT_80962</name>
</gene>
<evidence type="ECO:0000313" key="8">
    <source>
        <dbReference type="EMBL" id="KAF2093957.1"/>
    </source>
</evidence>
<protein>
    <recommendedName>
        <fullName evidence="7">HSF-type DNA-binding domain-containing protein</fullName>
    </recommendedName>
</protein>
<dbReference type="InterPro" id="IPR000232">
    <property type="entry name" value="HSF_DNA-bd"/>
</dbReference>
<keyword evidence="3" id="KW-0238">DNA-binding</keyword>
<feature type="region of interest" description="Disordered" evidence="6">
    <location>
        <begin position="1"/>
        <end position="39"/>
    </location>
</feature>
<dbReference type="PRINTS" id="PR00056">
    <property type="entry name" value="HSFDOMAIN"/>
</dbReference>
<keyword evidence="9" id="KW-1185">Reference proteome</keyword>
<evidence type="ECO:0000313" key="9">
    <source>
        <dbReference type="Proteomes" id="UP000799772"/>
    </source>
</evidence>
<dbReference type="InterPro" id="IPR036388">
    <property type="entry name" value="WH-like_DNA-bd_sf"/>
</dbReference>
<proteinExistence type="inferred from homology"/>
<reference evidence="8" key="1">
    <citation type="journal article" date="2020" name="Stud. Mycol.">
        <title>101 Dothideomycetes genomes: a test case for predicting lifestyles and emergence of pathogens.</title>
        <authorList>
            <person name="Haridas S."/>
            <person name="Albert R."/>
            <person name="Binder M."/>
            <person name="Bloem J."/>
            <person name="Labutti K."/>
            <person name="Salamov A."/>
            <person name="Andreopoulos B."/>
            <person name="Baker S."/>
            <person name="Barry K."/>
            <person name="Bills G."/>
            <person name="Bluhm B."/>
            <person name="Cannon C."/>
            <person name="Castanera R."/>
            <person name="Culley D."/>
            <person name="Daum C."/>
            <person name="Ezra D."/>
            <person name="Gonzalez J."/>
            <person name="Henrissat B."/>
            <person name="Kuo A."/>
            <person name="Liang C."/>
            <person name="Lipzen A."/>
            <person name="Lutzoni F."/>
            <person name="Magnuson J."/>
            <person name="Mondo S."/>
            <person name="Nolan M."/>
            <person name="Ohm R."/>
            <person name="Pangilinan J."/>
            <person name="Park H.-J."/>
            <person name="Ramirez L."/>
            <person name="Alfaro M."/>
            <person name="Sun H."/>
            <person name="Tritt A."/>
            <person name="Yoshinaga Y."/>
            <person name="Zwiers L.-H."/>
            <person name="Turgeon B."/>
            <person name="Goodwin S."/>
            <person name="Spatafora J."/>
            <person name="Crous P."/>
            <person name="Grigoriev I."/>
        </authorList>
    </citation>
    <scope>NUCLEOTIDE SEQUENCE</scope>
    <source>
        <strain evidence="8">CBS 133067</strain>
    </source>
</reference>
<name>A0A9P4M459_9PEZI</name>
<dbReference type="Proteomes" id="UP000799772">
    <property type="component" value="Unassembled WGS sequence"/>
</dbReference>
<feature type="region of interest" description="Disordered" evidence="6">
    <location>
        <begin position="102"/>
        <end position="136"/>
    </location>
</feature>
<feature type="compositionally biased region" description="Low complexity" evidence="6">
    <location>
        <begin position="486"/>
        <end position="497"/>
    </location>
</feature>
<feature type="compositionally biased region" description="Polar residues" evidence="6">
    <location>
        <begin position="476"/>
        <end position="485"/>
    </location>
</feature>
<dbReference type="EMBL" id="ML978136">
    <property type="protein sequence ID" value="KAF2093957.1"/>
    <property type="molecule type" value="Genomic_DNA"/>
</dbReference>
<evidence type="ECO:0000256" key="1">
    <source>
        <dbReference type="ARBA" id="ARBA00004123"/>
    </source>
</evidence>
<feature type="region of interest" description="Disordered" evidence="6">
    <location>
        <begin position="259"/>
        <end position="305"/>
    </location>
</feature>
<comment type="similarity">
    <text evidence="2 5">Belongs to the HSF family.</text>
</comment>
<dbReference type="GO" id="GO:0003700">
    <property type="term" value="F:DNA-binding transcription factor activity"/>
    <property type="evidence" value="ECO:0007669"/>
    <property type="project" value="InterPro"/>
</dbReference>
<feature type="compositionally biased region" description="Polar residues" evidence="6">
    <location>
        <begin position="118"/>
        <end position="132"/>
    </location>
</feature>
<sequence>MQGQLPNRKRPAPGASPLQQQSTPPMFNSNNFSAYPDTSANSGDQFMDWNTVEGLNGAGNPYDSGSNFDANYYNNALNNMANTQNTAAASSNQLVRRNTNQQIAARSKPAGGNLWQDLDNTGQVSEWPTTTVENDEELEKRAMAAKKEAQSKRKQIPPFVQKLSSFLDESKNTDLIRWSDDGNSFIVLDEDEFAKTLIPELFKHNNYASFVRQLNMYGFHKRVGLSDNSMKASENKRKTPSEYYNEFFKRGRPELLWLIQKPKNTPSTGKRKKGEKGEGDSDEETKRLLPETDRTPTAQPMDAANTRQDLITLPKTELNAVRQELRQLQNQQKFISSVIAQIKRQNDQLYQQASAFQTLHDRHENSINAILTFLATFYNRSLEGHSGTNLADMFAHAIPENMQQHGNVVDVGDMDDVNPRPQNQPPRPNRRPLALLPAPDGKDAASHLSGGRATTVTPSPASETPPRKGAIFRPPNQVQFSRNRPSSAQASSNNTASPMIKTDADSPNFLDHLQDVNAASSNTPNTEQMMSVINAANNASGNTPTSGSFDFPAALSNYQTANGAAPLTPQQKNDALSLIASKIGNTNANANNALVNSNVPNVPDLNQSLAENQNKLDYLQQLQHDNERRVQNLAERLTPLSPTGTIPGLDMDGNSTLGPQMGAPGGSLPPEWDLNSFVNTDDYFPNMSAAPAAGDVHATGNPDMDLFDFGGYDADTVNPGNNGLSGDFDDDDLFGDSSLNVPNANLNVDGGGKVESVASSGPTSGPASPADMGLKSNIGEASPKKRRRVG</sequence>
<dbReference type="InterPro" id="IPR036390">
    <property type="entry name" value="WH_DNA-bd_sf"/>
</dbReference>
<dbReference type="OrthoDB" id="60033at2759"/>
<dbReference type="Gene3D" id="1.10.10.10">
    <property type="entry name" value="Winged helix-like DNA-binding domain superfamily/Winged helix DNA-binding domain"/>
    <property type="match status" value="1"/>
</dbReference>
<feature type="compositionally biased region" description="Basic and acidic residues" evidence="6">
    <location>
        <begin position="275"/>
        <end position="294"/>
    </location>
</feature>
<evidence type="ECO:0000256" key="3">
    <source>
        <dbReference type="ARBA" id="ARBA00023125"/>
    </source>
</evidence>
<accession>A0A9P4M459</accession>
<evidence type="ECO:0000256" key="4">
    <source>
        <dbReference type="ARBA" id="ARBA00023242"/>
    </source>
</evidence>
<dbReference type="AlphaFoldDB" id="A0A9P4M459"/>
<dbReference type="FunFam" id="1.10.10.10:FF:000173">
    <property type="entry name" value="Heat shock transcription factor Hsf1"/>
    <property type="match status" value="1"/>
</dbReference>
<dbReference type="PANTHER" id="PTHR10015">
    <property type="entry name" value="HEAT SHOCK TRANSCRIPTION FACTOR"/>
    <property type="match status" value="1"/>
</dbReference>
<dbReference type="Pfam" id="PF00447">
    <property type="entry name" value="HSF_DNA-bind"/>
    <property type="match status" value="1"/>
</dbReference>
<feature type="compositionally biased region" description="Polar residues" evidence="6">
    <location>
        <begin position="452"/>
        <end position="462"/>
    </location>
</feature>
<feature type="compositionally biased region" description="Low complexity" evidence="6">
    <location>
        <begin position="756"/>
        <end position="770"/>
    </location>
</feature>
<feature type="compositionally biased region" description="Polar residues" evidence="6">
    <location>
        <begin position="17"/>
        <end position="39"/>
    </location>
</feature>
<feature type="domain" description="HSF-type DNA-binding" evidence="7">
    <location>
        <begin position="155"/>
        <end position="262"/>
    </location>
</feature>
<dbReference type="GO" id="GO:0005634">
    <property type="term" value="C:nucleus"/>
    <property type="evidence" value="ECO:0007669"/>
    <property type="project" value="UniProtKB-SubCell"/>
</dbReference>
<organism evidence="8 9">
    <name type="scientific">Rhizodiscina lignyota</name>
    <dbReference type="NCBI Taxonomy" id="1504668"/>
    <lineage>
        <taxon>Eukaryota</taxon>
        <taxon>Fungi</taxon>
        <taxon>Dikarya</taxon>
        <taxon>Ascomycota</taxon>
        <taxon>Pezizomycotina</taxon>
        <taxon>Dothideomycetes</taxon>
        <taxon>Pleosporomycetidae</taxon>
        <taxon>Aulographales</taxon>
        <taxon>Rhizodiscinaceae</taxon>
        <taxon>Rhizodiscina</taxon>
    </lineage>
</organism>
<feature type="region of interest" description="Disordered" evidence="6">
    <location>
        <begin position="408"/>
        <end position="504"/>
    </location>
</feature>
<comment type="caution">
    <text evidence="8">The sequence shown here is derived from an EMBL/GenBank/DDBJ whole genome shotgun (WGS) entry which is preliminary data.</text>
</comment>